<evidence type="ECO:0000313" key="1">
    <source>
        <dbReference type="EMBL" id="MDC0708042.1"/>
    </source>
</evidence>
<accession>A0ABT5D2Z1</accession>
<gene>
    <name evidence="1" type="ORF">POL68_06125</name>
</gene>
<keyword evidence="2" id="KW-1185">Reference proteome</keyword>
<name>A0ABT5D2Z1_9BACT</name>
<proteinExistence type="predicted"/>
<dbReference type="InterPro" id="IPR021815">
    <property type="entry name" value="TsiV"/>
</dbReference>
<organism evidence="1 2">
    <name type="scientific">Stigmatella ashevillensis</name>
    <dbReference type="NCBI Taxonomy" id="2995309"/>
    <lineage>
        <taxon>Bacteria</taxon>
        <taxon>Pseudomonadati</taxon>
        <taxon>Myxococcota</taxon>
        <taxon>Myxococcia</taxon>
        <taxon>Myxococcales</taxon>
        <taxon>Cystobacterineae</taxon>
        <taxon>Archangiaceae</taxon>
        <taxon>Stigmatella</taxon>
    </lineage>
</organism>
<comment type="caution">
    <text evidence="1">The sequence shown here is derived from an EMBL/GenBank/DDBJ whole genome shotgun (WGS) entry which is preliminary data.</text>
</comment>
<sequence>MVARDGVVLCFFMRRSHGEVAPAVWRALQTYLSAIPPRSLNWYGSDEGDILPLDDKGWERIHWQLLERSWGAEWLVDLAEDASETGGYHFEYDGRKLDAPLFSHDEDSTSGVTFSFPTEYLLEHGPAHLRALALELARELPISFGYASLAFVAPQGFWYAARWELLGLLSRYLGMDLYHLNDTSRVIGTRARGAYWLTFVGQPLLGQLGGIRGLRDKLSFPEVSLHPLEGERLLITLGEWPEAIDTEKAQSLPQYRVLAHLLEPFLYEERTGWFSLDKDNMRRWLRRLCQ</sequence>
<dbReference type="Proteomes" id="UP001221838">
    <property type="component" value="Unassembled WGS sequence"/>
</dbReference>
<dbReference type="EMBL" id="JAQNDM010000002">
    <property type="protein sequence ID" value="MDC0708042.1"/>
    <property type="molecule type" value="Genomic_DNA"/>
</dbReference>
<reference evidence="1 2" key="1">
    <citation type="submission" date="2022-11" db="EMBL/GenBank/DDBJ databases">
        <title>Minimal conservation of predation-associated metabolite biosynthetic gene clusters underscores biosynthetic potential of Myxococcota including descriptions for ten novel species: Archangium lansinium sp. nov., Myxococcus landrumus sp. nov., Nannocystis bai.</title>
        <authorList>
            <person name="Ahearne A."/>
            <person name="Stevens C."/>
            <person name="Dowd S."/>
        </authorList>
    </citation>
    <scope>NUCLEOTIDE SEQUENCE [LARGE SCALE GENOMIC DNA]</scope>
    <source>
        <strain evidence="1 2">NCWAL01</strain>
    </source>
</reference>
<dbReference type="RefSeq" id="WP_272135494.1">
    <property type="nucleotide sequence ID" value="NZ_JAQNDM010000002.1"/>
</dbReference>
<evidence type="ECO:0000313" key="2">
    <source>
        <dbReference type="Proteomes" id="UP001221838"/>
    </source>
</evidence>
<protein>
    <submittedName>
        <fullName evidence="1">DUF3396 domain-containing protein</fullName>
    </submittedName>
</protein>
<dbReference type="Pfam" id="PF11876">
    <property type="entry name" value="TsiV"/>
    <property type="match status" value="1"/>
</dbReference>